<protein>
    <submittedName>
        <fullName evidence="1">Uncharacterized protein</fullName>
    </submittedName>
</protein>
<gene>
    <name evidence="1" type="ORF">HT99x_00529</name>
    <name evidence="2" type="ORF">HT99x_014695</name>
</gene>
<dbReference type="EMBL" id="LKAJ01000002">
    <property type="protein sequence ID" value="KRG22112.1"/>
    <property type="molecule type" value="Genomic_DNA"/>
</dbReference>
<keyword evidence="3" id="KW-1185">Reference proteome</keyword>
<reference evidence="2" key="2">
    <citation type="journal article" date="2016" name="Genome Announc.">
        <title>Draft Genome Sequences of Two Novel Amoeba-Resistant Intranuclear Bacteria, 'Candidatus Berkiella cookevillensis' and 'Candidatus Berkiella aquae'.</title>
        <authorList>
            <person name="Mehari Y.T."/>
            <person name="Arivett B.A."/>
            <person name="Farone A.L."/>
            <person name="Gunderson J.H."/>
            <person name="Farone M.B."/>
        </authorList>
    </citation>
    <scope>NUCLEOTIDE SEQUENCE</scope>
    <source>
        <strain evidence="2">HT99</strain>
    </source>
</reference>
<evidence type="ECO:0000313" key="1">
    <source>
        <dbReference type="EMBL" id="KRG22112.1"/>
    </source>
</evidence>
<dbReference type="EMBL" id="LKAJ02000001">
    <property type="protein sequence ID" value="MCS5712685.1"/>
    <property type="molecule type" value="Genomic_DNA"/>
</dbReference>
<dbReference type="Proteomes" id="UP000051497">
    <property type="component" value="Unassembled WGS sequence"/>
</dbReference>
<proteinExistence type="predicted"/>
<name>A0A0Q9YN31_9GAMM</name>
<sequence length="117" mass="13579">MAYFIVDTPYEQCFEIFFKDELGYPNFYRMTELLNDEPLYRPLTLLVPYPSKAPTIIQRLSEHAQQLGIKCMPFGQELETPFVFDECGQLLLPMHFKEALCFAVNEFLRINTISGAA</sequence>
<evidence type="ECO:0000313" key="2">
    <source>
        <dbReference type="EMBL" id="MCS5712685.1"/>
    </source>
</evidence>
<dbReference type="RefSeq" id="WP_075065174.1">
    <property type="nucleotide sequence ID" value="NZ_LKAJ02000001.1"/>
</dbReference>
<dbReference type="STRING" id="295108.HT99x_00529"/>
<dbReference type="AlphaFoldDB" id="A0A0Q9YN31"/>
<reference evidence="2" key="3">
    <citation type="submission" date="2021-06" db="EMBL/GenBank/DDBJ databases">
        <title>Genomic Description and Analysis of Intracellular Bacteria, Candidatus Berkiella cookevillensis and Candidatus Berkiella aquae.</title>
        <authorList>
            <person name="Kidane D.T."/>
            <person name="Mehari Y.T."/>
            <person name="Rice F.C."/>
            <person name="Arivett B.A."/>
            <person name="Farone A.L."/>
            <person name="Berk S.G."/>
            <person name="Farone M.B."/>
        </authorList>
    </citation>
    <scope>NUCLEOTIDE SEQUENCE</scope>
    <source>
        <strain evidence="2">HT99</strain>
    </source>
</reference>
<organism evidence="1">
    <name type="scientific">Candidatus Berkiella aquae</name>
    <dbReference type="NCBI Taxonomy" id="295108"/>
    <lineage>
        <taxon>Bacteria</taxon>
        <taxon>Pseudomonadati</taxon>
        <taxon>Pseudomonadota</taxon>
        <taxon>Gammaproteobacteria</taxon>
        <taxon>Candidatus Berkiellales</taxon>
        <taxon>Candidatus Berkiellaceae</taxon>
        <taxon>Candidatus Berkiella</taxon>
    </lineage>
</organism>
<evidence type="ECO:0000313" key="3">
    <source>
        <dbReference type="Proteomes" id="UP000051497"/>
    </source>
</evidence>
<reference evidence="1" key="1">
    <citation type="submission" date="2015-09" db="EMBL/GenBank/DDBJ databases">
        <title>Draft Genome Sequences of Two Novel Amoeba-resistant Intranuclear Bacteria, Candidatus Berkiella cookevillensis and Candidatus Berkiella aquae.</title>
        <authorList>
            <person name="Mehari Y.T."/>
            <person name="Arivett B.A."/>
            <person name="Farone A.L."/>
            <person name="Gunderson J.H."/>
            <person name="Farone M.B."/>
        </authorList>
    </citation>
    <scope>NUCLEOTIDE SEQUENCE [LARGE SCALE GENOMIC DNA]</scope>
    <source>
        <strain evidence="1">HT99</strain>
    </source>
</reference>
<comment type="caution">
    <text evidence="1">The sequence shown here is derived from an EMBL/GenBank/DDBJ whole genome shotgun (WGS) entry which is preliminary data.</text>
</comment>
<accession>A0A0Q9YN31</accession>